<dbReference type="Gene3D" id="3.30.420.40">
    <property type="match status" value="2"/>
</dbReference>
<dbReference type="Proteomes" id="UP001589818">
    <property type="component" value="Unassembled WGS sequence"/>
</dbReference>
<accession>A0ABV6JDT6</accession>
<keyword evidence="6" id="KW-1185">Reference proteome</keyword>
<dbReference type="RefSeq" id="WP_204822014.1">
    <property type="nucleotide sequence ID" value="NZ_JANHOF010000023.1"/>
</dbReference>
<organism evidence="5 6">
    <name type="scientific">Paenibacillus mendelii</name>
    <dbReference type="NCBI Taxonomy" id="206163"/>
    <lineage>
        <taxon>Bacteria</taxon>
        <taxon>Bacillati</taxon>
        <taxon>Bacillota</taxon>
        <taxon>Bacilli</taxon>
        <taxon>Bacillales</taxon>
        <taxon>Paenibacillaceae</taxon>
        <taxon>Paenibacillus</taxon>
    </lineage>
</organism>
<sequence length="413" mass="45482">MLPQTLRTTDIRLNNKLTVLQFVRQRGEVTKPEIEKQLGFSAPTVSTLIDELVREGFIRNKGVGSSTEQGGKRPQIFAYYPEGRGIIGLHIGVRSLQAALMDLEANIIHRVDAQLKPHDQIDTIMSLLDRLIRECVLQARQRQIFLLGIGLGCPGVVDFKTGRVLRSINLPALEQQAFGDEWLQKYDIRVWIDNECNNLALAEKWFGMAETYGTTLNLLTEAGIGAGIIIDGQLIRGSDNSFGEVGHMVVDHEGEFCHCGRRGCWEMQSSTSALLALLEKHAEASPYMAGVLEKNGELSMQDVTAALHAGDGITTRIAVSELSASLAIGLTNLVNIFNPDAVILHGEMTMLGKPLLEQLRRMVKEQALPIPAEQVHIAFSELGDNAHLIGAGALCIKELFELPEALFRNDKMN</sequence>
<protein>
    <submittedName>
        <fullName evidence="5">ROK family protein</fullName>
    </submittedName>
</protein>
<proteinExistence type="inferred from homology"/>
<dbReference type="Pfam" id="PF00480">
    <property type="entry name" value="ROK"/>
    <property type="match status" value="1"/>
</dbReference>
<comment type="function">
    <text evidence="1">Transcriptional repressor of xylose-utilizing enzymes.</text>
</comment>
<dbReference type="PANTHER" id="PTHR18964">
    <property type="entry name" value="ROK (REPRESSOR, ORF, KINASE) FAMILY"/>
    <property type="match status" value="1"/>
</dbReference>
<evidence type="ECO:0000256" key="1">
    <source>
        <dbReference type="ARBA" id="ARBA00002486"/>
    </source>
</evidence>
<dbReference type="Pfam" id="PF12802">
    <property type="entry name" value="MarR_2"/>
    <property type="match status" value="1"/>
</dbReference>
<comment type="caution">
    <text evidence="5">The sequence shown here is derived from an EMBL/GenBank/DDBJ whole genome shotgun (WGS) entry which is preliminary data.</text>
</comment>
<evidence type="ECO:0000256" key="3">
    <source>
        <dbReference type="ARBA" id="ARBA00022629"/>
    </source>
</evidence>
<dbReference type="SUPFAM" id="SSF46785">
    <property type="entry name" value="Winged helix' DNA-binding domain"/>
    <property type="match status" value="1"/>
</dbReference>
<dbReference type="InterPro" id="IPR036390">
    <property type="entry name" value="WH_DNA-bd_sf"/>
</dbReference>
<reference evidence="5 6" key="1">
    <citation type="submission" date="2024-09" db="EMBL/GenBank/DDBJ databases">
        <authorList>
            <person name="Sun Q."/>
            <person name="Mori K."/>
        </authorList>
    </citation>
    <scope>NUCLEOTIDE SEQUENCE [LARGE SCALE GENOMIC DNA]</scope>
    <source>
        <strain evidence="5 6">CCM 4839</strain>
    </source>
</reference>
<dbReference type="InterPro" id="IPR000835">
    <property type="entry name" value="HTH_MarR-typ"/>
</dbReference>
<gene>
    <name evidence="5" type="ORF">ACFFJ8_21610</name>
</gene>
<feature type="domain" description="HTH marR-type" evidence="4">
    <location>
        <begin position="17"/>
        <end position="59"/>
    </location>
</feature>
<dbReference type="InterPro" id="IPR000600">
    <property type="entry name" value="ROK"/>
</dbReference>
<dbReference type="PANTHER" id="PTHR18964:SF149">
    <property type="entry name" value="BIFUNCTIONAL UDP-N-ACETYLGLUCOSAMINE 2-EPIMERASE_N-ACETYLMANNOSAMINE KINASE"/>
    <property type="match status" value="1"/>
</dbReference>
<dbReference type="EMBL" id="JBHLVF010000037">
    <property type="protein sequence ID" value="MFC0393956.1"/>
    <property type="molecule type" value="Genomic_DNA"/>
</dbReference>
<comment type="similarity">
    <text evidence="2">Belongs to the ROK (NagC/XylR) family.</text>
</comment>
<dbReference type="SUPFAM" id="SSF53067">
    <property type="entry name" value="Actin-like ATPase domain"/>
    <property type="match status" value="1"/>
</dbReference>
<dbReference type="Gene3D" id="1.10.10.10">
    <property type="entry name" value="Winged helix-like DNA-binding domain superfamily/Winged helix DNA-binding domain"/>
    <property type="match status" value="1"/>
</dbReference>
<keyword evidence="3" id="KW-0859">Xylose metabolism</keyword>
<evidence type="ECO:0000313" key="6">
    <source>
        <dbReference type="Proteomes" id="UP001589818"/>
    </source>
</evidence>
<keyword evidence="3" id="KW-0119">Carbohydrate metabolism</keyword>
<dbReference type="InterPro" id="IPR036388">
    <property type="entry name" value="WH-like_DNA-bd_sf"/>
</dbReference>
<dbReference type="InterPro" id="IPR043129">
    <property type="entry name" value="ATPase_NBD"/>
</dbReference>
<evidence type="ECO:0000313" key="5">
    <source>
        <dbReference type="EMBL" id="MFC0393956.1"/>
    </source>
</evidence>
<evidence type="ECO:0000259" key="4">
    <source>
        <dbReference type="Pfam" id="PF12802"/>
    </source>
</evidence>
<evidence type="ECO:0000256" key="2">
    <source>
        <dbReference type="ARBA" id="ARBA00006479"/>
    </source>
</evidence>
<name>A0ABV6JDT6_9BACL</name>